<dbReference type="PANTHER" id="PTHR47589">
    <property type="entry name" value="FATTY-ACID-BINDING PROTEIN 1"/>
    <property type="match status" value="1"/>
</dbReference>
<evidence type="ECO:0000313" key="5">
    <source>
        <dbReference type="Proteomes" id="UP000585474"/>
    </source>
</evidence>
<dbReference type="Gene3D" id="1.10.890.20">
    <property type="match status" value="1"/>
</dbReference>
<feature type="region of interest" description="Disordered" evidence="2">
    <location>
        <begin position="39"/>
        <end position="63"/>
    </location>
</feature>
<feature type="compositionally biased region" description="Basic and acidic residues" evidence="2">
    <location>
        <begin position="133"/>
        <end position="174"/>
    </location>
</feature>
<dbReference type="InterPro" id="IPR016089">
    <property type="entry name" value="Chalcone_isomerase_bundle_sf"/>
</dbReference>
<dbReference type="InterPro" id="IPR036298">
    <property type="entry name" value="Chalcone_isomerase_sf"/>
</dbReference>
<accession>A0A7J0ENS9</accession>
<dbReference type="GO" id="GO:0006631">
    <property type="term" value="P:fatty acid metabolic process"/>
    <property type="evidence" value="ECO:0007669"/>
    <property type="project" value="TreeGrafter"/>
</dbReference>
<dbReference type="InterPro" id="IPR016088">
    <property type="entry name" value="Chalcone_isomerase_3-sand"/>
</dbReference>
<dbReference type="Gene3D" id="3.50.70.10">
    <property type="match status" value="1"/>
</dbReference>
<gene>
    <name evidence="4" type="ORF">Acr_05g0008760</name>
</gene>
<sequence>METIHCEIFSITTPTITGYPPDGNLPNHVSYISEISFHTYPPQGSRRDPRTRPITPSIKRPLPHHSKVALQASEAQCQGDRAILTVEWQPPWRKVIAKAETVEIEPKTGVAINPETPREEKVNGADPKITNGNKKDYSNGEKATEEPKNATVEEDKQMPKDEAKKEEVPVETEPKTGVSFPVKLDDGKQLNAVGLRKKSMLGLGIKIYGFGVYASNEKLKDLLRSKIGKAPAKPTKEMYQLVIDSDAGMLVRMVIVFSNLTISMVRKNFDEGLGASIKKLTGGKNDELTKKIMGEASDDIKLTPGSVIEISRLPGYVLQTKVMGEVVSMVESELLCRAYIYLYLGDDPFDKEAKEKFGMSLLSLF</sequence>
<dbReference type="EMBL" id="BJWL01000005">
    <property type="protein sequence ID" value="GFY87237.1"/>
    <property type="molecule type" value="Genomic_DNA"/>
</dbReference>
<evidence type="ECO:0000259" key="3">
    <source>
        <dbReference type="Pfam" id="PF16036"/>
    </source>
</evidence>
<dbReference type="GO" id="GO:0016872">
    <property type="term" value="F:intramolecular lyase activity"/>
    <property type="evidence" value="ECO:0007669"/>
    <property type="project" value="InterPro"/>
</dbReference>
<dbReference type="SUPFAM" id="SSF54626">
    <property type="entry name" value="Chalcone isomerase"/>
    <property type="match status" value="1"/>
</dbReference>
<feature type="region of interest" description="Disordered" evidence="2">
    <location>
        <begin position="107"/>
        <end position="180"/>
    </location>
</feature>
<evidence type="ECO:0000313" key="4">
    <source>
        <dbReference type="EMBL" id="GFY87237.1"/>
    </source>
</evidence>
<dbReference type="GO" id="GO:0005504">
    <property type="term" value="F:fatty acid binding"/>
    <property type="evidence" value="ECO:0007669"/>
    <property type="project" value="TreeGrafter"/>
</dbReference>
<dbReference type="Proteomes" id="UP000585474">
    <property type="component" value="Unassembled WGS sequence"/>
</dbReference>
<comment type="caution">
    <text evidence="4">The sequence shown here is derived from an EMBL/GenBank/DDBJ whole genome shotgun (WGS) entry which is preliminary data.</text>
</comment>
<comment type="similarity">
    <text evidence="1">Belongs to the chalcone isomerase family.</text>
</comment>
<organism evidence="4 5">
    <name type="scientific">Actinidia rufa</name>
    <dbReference type="NCBI Taxonomy" id="165716"/>
    <lineage>
        <taxon>Eukaryota</taxon>
        <taxon>Viridiplantae</taxon>
        <taxon>Streptophyta</taxon>
        <taxon>Embryophyta</taxon>
        <taxon>Tracheophyta</taxon>
        <taxon>Spermatophyta</taxon>
        <taxon>Magnoliopsida</taxon>
        <taxon>eudicotyledons</taxon>
        <taxon>Gunneridae</taxon>
        <taxon>Pentapetalae</taxon>
        <taxon>asterids</taxon>
        <taxon>Ericales</taxon>
        <taxon>Actinidiaceae</taxon>
        <taxon>Actinidia</taxon>
    </lineage>
</organism>
<dbReference type="OrthoDB" id="18193at2759"/>
<protein>
    <recommendedName>
        <fullName evidence="3">Chalcone isomerase domain-containing protein</fullName>
    </recommendedName>
</protein>
<evidence type="ECO:0000256" key="2">
    <source>
        <dbReference type="SAM" id="MobiDB-lite"/>
    </source>
</evidence>
<keyword evidence="5" id="KW-1185">Reference proteome</keyword>
<proteinExistence type="inferred from homology"/>
<evidence type="ECO:0000256" key="1">
    <source>
        <dbReference type="ARBA" id="ARBA00007166"/>
    </source>
</evidence>
<name>A0A7J0ENS9_9ERIC</name>
<dbReference type="InterPro" id="IPR044228">
    <property type="entry name" value="FAP1"/>
</dbReference>
<dbReference type="Pfam" id="PF16036">
    <property type="entry name" value="Chalcone_3"/>
    <property type="match status" value="1"/>
</dbReference>
<dbReference type="AlphaFoldDB" id="A0A7J0ENS9"/>
<reference evidence="4 5" key="1">
    <citation type="submission" date="2019-07" db="EMBL/GenBank/DDBJ databases">
        <title>De Novo Assembly of kiwifruit Actinidia rufa.</title>
        <authorList>
            <person name="Sugita-Konishi S."/>
            <person name="Sato K."/>
            <person name="Mori E."/>
            <person name="Abe Y."/>
            <person name="Kisaki G."/>
            <person name="Hamano K."/>
            <person name="Suezawa K."/>
            <person name="Otani M."/>
            <person name="Fukuda T."/>
            <person name="Manabe T."/>
            <person name="Gomi K."/>
            <person name="Tabuchi M."/>
            <person name="Akimitsu K."/>
            <person name="Kataoka I."/>
        </authorList>
    </citation>
    <scope>NUCLEOTIDE SEQUENCE [LARGE SCALE GENOMIC DNA]</scope>
    <source>
        <strain evidence="5">cv. Fuchu</strain>
    </source>
</reference>
<dbReference type="InterPro" id="IPR016087">
    <property type="entry name" value="Chalcone_isomerase"/>
</dbReference>
<dbReference type="GO" id="GO:0009570">
    <property type="term" value="C:chloroplast stroma"/>
    <property type="evidence" value="ECO:0007669"/>
    <property type="project" value="TreeGrafter"/>
</dbReference>
<dbReference type="PANTHER" id="PTHR47589:SF4">
    <property type="entry name" value="FATTY-ACID-BINDING PROTEIN 1-LIKE"/>
    <property type="match status" value="1"/>
</dbReference>
<feature type="domain" description="Chalcone isomerase" evidence="3">
    <location>
        <begin position="237"/>
        <end position="356"/>
    </location>
</feature>